<proteinExistence type="predicted"/>
<name>A0A8H6UGJ2_9EURO</name>
<evidence type="ECO:0000313" key="2">
    <source>
        <dbReference type="EMBL" id="KAF7163532.1"/>
    </source>
</evidence>
<dbReference type="Proteomes" id="UP000630445">
    <property type="component" value="Unassembled WGS sequence"/>
</dbReference>
<dbReference type="Proteomes" id="UP000662466">
    <property type="component" value="Unassembled WGS sequence"/>
</dbReference>
<evidence type="ECO:0000313" key="3">
    <source>
        <dbReference type="Proteomes" id="UP000630445"/>
    </source>
</evidence>
<organism evidence="1 3">
    <name type="scientific">Aspergillus hiratsukae</name>
    <dbReference type="NCBI Taxonomy" id="1194566"/>
    <lineage>
        <taxon>Eukaryota</taxon>
        <taxon>Fungi</taxon>
        <taxon>Dikarya</taxon>
        <taxon>Ascomycota</taxon>
        <taxon>Pezizomycotina</taxon>
        <taxon>Eurotiomycetes</taxon>
        <taxon>Eurotiomycetidae</taxon>
        <taxon>Eurotiales</taxon>
        <taxon>Aspergillaceae</taxon>
        <taxon>Aspergillus</taxon>
        <taxon>Aspergillus subgen. Fumigati</taxon>
    </lineage>
</organism>
<reference evidence="1" key="1">
    <citation type="submission" date="2020-06" db="EMBL/GenBank/DDBJ databases">
        <title>Draft genome sequences of strains closely related to Aspergillus parafelis and Aspergillus hiratsukae.</title>
        <authorList>
            <person name="Dos Santos R.A.C."/>
            <person name="Rivero-Menendez O."/>
            <person name="Steenwyk J.L."/>
            <person name="Mead M.E."/>
            <person name="Goldman G.H."/>
            <person name="Alastruey-Izquierdo A."/>
            <person name="Rokas A."/>
        </authorList>
    </citation>
    <scope>NUCLEOTIDE SEQUENCE</scope>
    <source>
        <strain evidence="1">CNM-CM5793</strain>
        <strain evidence="2">CNM-CM6106</strain>
    </source>
</reference>
<comment type="caution">
    <text evidence="1">The sequence shown here is derived from an EMBL/GenBank/DDBJ whole genome shotgun (WGS) entry which is preliminary data.</text>
</comment>
<gene>
    <name evidence="1" type="ORF">CNMCM5793_000980</name>
    <name evidence="2" type="ORF">CNMCM6106_000436</name>
</gene>
<dbReference type="EMBL" id="JACBAD010002004">
    <property type="protein sequence ID" value="KAF7122870.1"/>
    <property type="molecule type" value="Genomic_DNA"/>
</dbReference>
<dbReference type="AlphaFoldDB" id="A0A8H6UGJ2"/>
<sequence length="303" mass="34130">MSSILTLACRPDIDVHPLPTNSVLRSTCLIVRGSAHTAAPVSAVQSIYGDTFGHMRTSRRLPADSVGDRSREKTFRKRHERTCRVIEEPEDVVAPANPRSNQLDQPTEYESIVSSWSTRNRGLPDLPSSVDFASLDFLFAPPLASDSITVAESLEYLTYFTSANGMATFLDRETLKQRQELLKGADHTRAKEYGKKRIVQTFSLHSLIFHLQNSLVFESTLVPVKTGLKNWHRIWNARQPEDKDVPDEPQTIWKKIGFARYAPELWHLARIIVARIIASASDEQSPLPAEQGLSRFNHTVILT</sequence>
<accession>A0A8H6UGJ2</accession>
<keyword evidence="3" id="KW-1185">Reference proteome</keyword>
<dbReference type="EMBL" id="JACBAF010002207">
    <property type="protein sequence ID" value="KAF7163532.1"/>
    <property type="molecule type" value="Genomic_DNA"/>
</dbReference>
<protein>
    <submittedName>
        <fullName evidence="1">Uncharacterized protein</fullName>
    </submittedName>
</protein>
<dbReference type="OrthoDB" id="654211at2759"/>
<evidence type="ECO:0000313" key="1">
    <source>
        <dbReference type="EMBL" id="KAF7122870.1"/>
    </source>
</evidence>